<sequence length="82" mass="9422">MKNILLPGVFTLTAVFLFSCERQGSGDSATVMDDDDSRRVVARDTIVTEYEVEETVVEYDTTTRTRTVNSEKERDRDDLKKR</sequence>
<protein>
    <submittedName>
        <fullName evidence="2">Uncharacterized protein</fullName>
    </submittedName>
</protein>
<name>A0A5C8KCK3_9BACT</name>
<dbReference type="AlphaFoldDB" id="A0A5C8KCK3"/>
<evidence type="ECO:0000313" key="2">
    <source>
        <dbReference type="EMBL" id="TXK50520.1"/>
    </source>
</evidence>
<organism evidence="2 3">
    <name type="scientific">Pontibacter qinzhouensis</name>
    <dbReference type="NCBI Taxonomy" id="2603253"/>
    <lineage>
        <taxon>Bacteria</taxon>
        <taxon>Pseudomonadati</taxon>
        <taxon>Bacteroidota</taxon>
        <taxon>Cytophagia</taxon>
        <taxon>Cytophagales</taxon>
        <taxon>Hymenobacteraceae</taxon>
        <taxon>Pontibacter</taxon>
    </lineage>
</organism>
<feature type="region of interest" description="Disordered" evidence="1">
    <location>
        <begin position="63"/>
        <end position="82"/>
    </location>
</feature>
<proteinExistence type="predicted"/>
<comment type="caution">
    <text evidence="2">The sequence shown here is derived from an EMBL/GenBank/DDBJ whole genome shotgun (WGS) entry which is preliminary data.</text>
</comment>
<feature type="compositionally biased region" description="Basic and acidic residues" evidence="1">
    <location>
        <begin position="69"/>
        <end position="82"/>
    </location>
</feature>
<dbReference type="PROSITE" id="PS51257">
    <property type="entry name" value="PROKAR_LIPOPROTEIN"/>
    <property type="match status" value="1"/>
</dbReference>
<dbReference type="Proteomes" id="UP000321926">
    <property type="component" value="Unassembled WGS sequence"/>
</dbReference>
<accession>A0A5C8KCK3</accession>
<keyword evidence="3" id="KW-1185">Reference proteome</keyword>
<evidence type="ECO:0000256" key="1">
    <source>
        <dbReference type="SAM" id="MobiDB-lite"/>
    </source>
</evidence>
<dbReference type="RefSeq" id="WP_147920646.1">
    <property type="nucleotide sequence ID" value="NZ_VRTY01000012.1"/>
</dbReference>
<reference evidence="2 3" key="1">
    <citation type="submission" date="2019-08" db="EMBL/GenBank/DDBJ databases">
        <authorList>
            <person name="Shi S."/>
        </authorList>
    </citation>
    <scope>NUCLEOTIDE SEQUENCE [LARGE SCALE GENOMIC DNA]</scope>
    <source>
        <strain evidence="2 3">GY10130</strain>
    </source>
</reference>
<gene>
    <name evidence="2" type="ORF">FVR03_04880</name>
</gene>
<evidence type="ECO:0000313" key="3">
    <source>
        <dbReference type="Proteomes" id="UP000321926"/>
    </source>
</evidence>
<dbReference type="EMBL" id="VRTY01000012">
    <property type="protein sequence ID" value="TXK50520.1"/>
    <property type="molecule type" value="Genomic_DNA"/>
</dbReference>